<dbReference type="InterPro" id="IPR002048">
    <property type="entry name" value="EF_hand_dom"/>
</dbReference>
<dbReference type="GO" id="GO:0006887">
    <property type="term" value="P:exocytosis"/>
    <property type="evidence" value="ECO:0007669"/>
    <property type="project" value="UniProtKB-KW"/>
</dbReference>
<evidence type="ECO:0000256" key="5">
    <source>
        <dbReference type="ARBA" id="ARBA00017509"/>
    </source>
</evidence>
<feature type="region of interest" description="Disordered" evidence="10">
    <location>
        <begin position="1323"/>
        <end position="1358"/>
    </location>
</feature>
<dbReference type="InterPro" id="IPR011992">
    <property type="entry name" value="EF-hand-dom_pair"/>
</dbReference>
<dbReference type="GO" id="GO:0000145">
    <property type="term" value="C:exocyst"/>
    <property type="evidence" value="ECO:0007669"/>
    <property type="project" value="InterPro"/>
</dbReference>
<feature type="compositionally biased region" description="Basic and acidic residues" evidence="10">
    <location>
        <begin position="1346"/>
        <end position="1358"/>
    </location>
</feature>
<evidence type="ECO:0000313" key="15">
    <source>
        <dbReference type="Proteomes" id="UP001259832"/>
    </source>
</evidence>
<dbReference type="Proteomes" id="UP001259832">
    <property type="component" value="Unassembled WGS sequence"/>
</dbReference>
<keyword evidence="15" id="KW-1185">Reference proteome</keyword>
<keyword evidence="7" id="KW-0268">Exocytosis</keyword>
<evidence type="ECO:0000256" key="3">
    <source>
        <dbReference type="ARBA" id="ARBA00004624"/>
    </source>
</evidence>
<feature type="region of interest" description="Disordered" evidence="10">
    <location>
        <begin position="1114"/>
        <end position="1185"/>
    </location>
</feature>
<keyword evidence="8" id="KW-0653">Protein transport</keyword>
<dbReference type="GO" id="GO:0015031">
    <property type="term" value="P:protein transport"/>
    <property type="evidence" value="ECO:0007669"/>
    <property type="project" value="UniProtKB-KW"/>
</dbReference>
<evidence type="ECO:0000256" key="6">
    <source>
        <dbReference type="ARBA" id="ARBA00022448"/>
    </source>
</evidence>
<evidence type="ECO:0000256" key="7">
    <source>
        <dbReference type="ARBA" id="ARBA00022483"/>
    </source>
</evidence>
<dbReference type="InterPro" id="IPR016159">
    <property type="entry name" value="Cullin_repeat-like_dom_sf"/>
</dbReference>
<keyword evidence="14" id="KW-0675">Receptor</keyword>
<feature type="compositionally biased region" description="Polar residues" evidence="10">
    <location>
        <begin position="367"/>
        <end position="391"/>
    </location>
</feature>
<evidence type="ECO:0000256" key="4">
    <source>
        <dbReference type="ARBA" id="ARBA00007210"/>
    </source>
</evidence>
<gene>
    <name evidence="14" type="ORF">P3T76_003352</name>
</gene>
<dbReference type="Pfam" id="PF16528">
    <property type="entry name" value="Exo84_C"/>
    <property type="match status" value="1"/>
</dbReference>
<dbReference type="GO" id="GO:0005509">
    <property type="term" value="F:calcium ion binding"/>
    <property type="evidence" value="ECO:0007669"/>
    <property type="project" value="InterPro"/>
</dbReference>
<evidence type="ECO:0000256" key="8">
    <source>
        <dbReference type="ARBA" id="ARBA00022927"/>
    </source>
</evidence>
<evidence type="ECO:0000259" key="13">
    <source>
        <dbReference type="PROSITE" id="PS50222"/>
    </source>
</evidence>
<feature type="compositionally biased region" description="Polar residues" evidence="10">
    <location>
        <begin position="412"/>
        <end position="431"/>
    </location>
</feature>
<dbReference type="CDD" id="cd00052">
    <property type="entry name" value="EH"/>
    <property type="match status" value="2"/>
</dbReference>
<protein>
    <recommendedName>
        <fullName evidence="5">Exocyst complex component 8</fullName>
    </recommendedName>
</protein>
<feature type="region of interest" description="Disordered" evidence="10">
    <location>
        <begin position="300"/>
        <end position="507"/>
    </location>
</feature>
<reference evidence="14" key="1">
    <citation type="submission" date="2023-08" db="EMBL/GenBank/DDBJ databases">
        <title>Reference Genome Resource for the Citrus Pathogen Phytophthora citrophthora.</title>
        <authorList>
            <person name="Moller H."/>
            <person name="Coetzee B."/>
            <person name="Rose L.J."/>
            <person name="Van Niekerk J.M."/>
        </authorList>
    </citation>
    <scope>NUCLEOTIDE SEQUENCE</scope>
    <source>
        <strain evidence="14">STE-U-9442</strain>
    </source>
</reference>
<dbReference type="GO" id="GO:0048471">
    <property type="term" value="C:perinuclear region of cytoplasm"/>
    <property type="evidence" value="ECO:0007669"/>
    <property type="project" value="UniProtKB-SubCell"/>
</dbReference>
<dbReference type="PANTHER" id="PTHR21426">
    <property type="entry name" value="EXOCYST COMPLEX COMPONENT 8"/>
    <property type="match status" value="1"/>
</dbReference>
<dbReference type="CDD" id="cd00821">
    <property type="entry name" value="PH"/>
    <property type="match status" value="1"/>
</dbReference>
<dbReference type="SUPFAM" id="SSF47473">
    <property type="entry name" value="EF-hand"/>
    <property type="match status" value="2"/>
</dbReference>
<feature type="domain" description="PH" evidence="11">
    <location>
        <begin position="1227"/>
        <end position="1321"/>
    </location>
</feature>
<feature type="compositionally biased region" description="Low complexity" evidence="10">
    <location>
        <begin position="439"/>
        <end position="456"/>
    </location>
</feature>
<feature type="compositionally biased region" description="Low complexity" evidence="10">
    <location>
        <begin position="1160"/>
        <end position="1170"/>
    </location>
</feature>
<feature type="region of interest" description="Disordered" evidence="10">
    <location>
        <begin position="941"/>
        <end position="1099"/>
    </location>
</feature>
<dbReference type="GO" id="GO:0006893">
    <property type="term" value="P:Golgi to plasma membrane transport"/>
    <property type="evidence" value="ECO:0007669"/>
    <property type="project" value="TreeGrafter"/>
</dbReference>
<dbReference type="PROSITE" id="PS50003">
    <property type="entry name" value="PH_DOMAIN"/>
    <property type="match status" value="1"/>
</dbReference>
<feature type="compositionally biased region" description="Low complexity" evidence="10">
    <location>
        <begin position="717"/>
        <end position="737"/>
    </location>
</feature>
<feature type="compositionally biased region" description="Low complexity" evidence="10">
    <location>
        <begin position="795"/>
        <end position="819"/>
    </location>
</feature>
<feature type="domain" description="EF-hand" evidence="13">
    <location>
        <begin position="221"/>
        <end position="256"/>
    </location>
</feature>
<feature type="compositionally biased region" description="Polar residues" evidence="10">
    <location>
        <begin position="743"/>
        <end position="753"/>
    </location>
</feature>
<comment type="function">
    <text evidence="1">Component of the exocyst complex involved in the docking of exocytic vesicles with fusion sites on the plasma membrane.</text>
</comment>
<accession>A0AAD9GTG8</accession>
<evidence type="ECO:0000256" key="2">
    <source>
        <dbReference type="ARBA" id="ARBA00004556"/>
    </source>
</evidence>
<sequence>MHWTARKQSCSLICRKDVYIHPYHNGFDLFHYATYNPQQQQQFYGNAGNYATQSGGNSPALHTWTPPSPQEQQYYDALFAHVDEQRRNAINGQQAVAFFTRSHLDKAVLREVWGIADSQRRSELSRNEFYVAMRLIGMAQRGEHVSLQRFLQLASVQFPLPMMEGVPQPQMQPQPQMHPQPQTQSQSQAFGVPAQPQAVQSSTAFGSVQQSSHGAYGLTTDEKSKYDIVFQQYDTDRDGFLMGAEAVALFQMSGLDRNVLRDVWAMADVTQDSKLSVQEFYVAMHLIVCISKRGLPMPPTLPRELGETAFGTSGGVSAPDAFGSQTSGPPSHNGVPVQQEPVPPPKPEGMSAFDSLSTVEDVPLPSFASSTPKSSRDSSFNHVETAPSSHTGGFGEPTVPTPTGSIRGEFSAPTQQDFGHLSTPQTPSVASDTGRDRTNSASSMNSMSSFSGMGMAPLPPQPAQQLPPRSFGSSERIQMPQAQTAGFQTPQQSYSGFGAEGFGVPQSPTTPEKLFMGAEEEKKVVSQLDQQNEEVVQALAGVERKQTTIAMISEKLRDLDELRHELVTLVMKREDLRSATNSTSAAIGNPAEEQTRHAIERSLRGLVENQKQLIQQLQYDISRNEGELEEAVLSAKLQQKLSLESQTPLIDAASPPVSGRGSVGAANAFAPAPLSLDGSNALPSPVATPNAPSLSAFSPDATDSSGFNAFSNFDSAPRSIASPSPSPAAAASSGLPFSPTPSPSQHEAGNDSFNAFGDFAAPPSTEAAPADASDTPGKSPFSPIPSPANASAFDSVVTPVSAGVPAPASSPAAEASPFSPFSPSPSPAATDGNAFTGFDVPNTASSTATADTPGNSPFSPVPSPAAANINSEQASVGFTAPSASPDNSPFSASTSPATTETPAFDAFPSEPVSNDSATLASTTVATENLIFSPVAADISGVDTSSDFSAAPDSIVSSEPAKQDSTGNLLPSPVASAPGSVLDAFGDINAPPASTDSASTSEKPSGNSPFSPVAADTNDFNSFGDFNAAPDSSTPSFSADKPVEASGHSPFSPVAQDSSSSSFEAFGDFNSASGSAATPSEPTEAANTSGNSPFSPVAADSSGFGDFGDFNSASTVESTAAPTEANAETSGNSPFSPVAATDDDGFGEFGDFKTAPASADTETPTTTTETTGSNGFGEFGDFSAAPSTTSEGFSDFNSRQFYKLKRSVVRTGELGYNAMVSAPEALRTSIRDGILERKRRAGYWTKRQFVLTPTHLMYFENMDAKEPANSFATMEIMAVQKSTSDPQQRVFTLVLFKKKKEYRARSTEERDLWMSALESVSGMKGTGATQMKKQEDTLTQEDPALTIEEKEKKADKESGDIQDIKDIDIRALCEQMKKAFSWQIQISKSFSAKDVAEFVKKSLPHVSSGQIQEIGQGMIDQKLIVPLKSHVFDVMDPGRFKFVEAAAQKQPKNHLNMKGPSIANLMANQQFNARKYAEDFLRKHTQQKIDTHCKKLVAQKENTIEDLKEEISANYTSFIQAADEIKTMENSVSQLKALVLECRRTMQTLKGVALEAPPEQAPKPEFKAVDKKAEERKQSIALDQFIHDLEVYLYERNYEQFTHLMLEHKRKETQGIESATESQQAKIDELRHLLVEKLVDEFNSSLQTSERMHKKENHLDFLIQLGETQLATEMCLQNYSVRIALQLRHVPSYGNALNYVINFSRTFFTSLLVCYEDYEHSFRGQKSSHFISLTVWISAQLEHFASEVTYHIFPDDPSALSSRSSSAAGDTLSASCVAIDVSEFKTVAKYVSSALRYVFYGSRQLELAGLPTAHYLAPHLARGLVSFFTSYCIAIKNTIREEIKRERWEMTSRMIRDPDNKMEREIILTQSARSFYTLVQQFLRDVQRVMNPSCATSNLAEVHEVVVWEADELLVRYSFEELQYLESTKLSSSLRPKHIIGILTNAAYIQDDCATRSTNILQEYLPKSALQNREVEAQNSFLWEKLVTIGVKRSAQSLMKMSFSWQEVDLAGESLSDVSETSAPSSLFAGVVAKELLDVLTNNQLNKAVRNVNPATLLPNGNDDEKGEESSFASMMLNALFTEMLEDEPWWQNFSGKGGSARKRVGYGGVNKFLAEIHALQEILPTDRSVAALASKVETKMLEIYQQLHPGKKDVRAPAEWTQAYVKRCISLSKPAK</sequence>
<evidence type="ECO:0000313" key="14">
    <source>
        <dbReference type="EMBL" id="KAK1944819.1"/>
    </source>
</evidence>
<feature type="domain" description="EH" evidence="12">
    <location>
        <begin position="71"/>
        <end position="161"/>
    </location>
</feature>
<feature type="domain" description="EH" evidence="12">
    <location>
        <begin position="222"/>
        <end position="305"/>
    </location>
</feature>
<evidence type="ECO:0000256" key="9">
    <source>
        <dbReference type="SAM" id="Coils"/>
    </source>
</evidence>
<evidence type="ECO:0000256" key="10">
    <source>
        <dbReference type="SAM" id="MobiDB-lite"/>
    </source>
</evidence>
<dbReference type="PANTHER" id="PTHR21426:SF12">
    <property type="entry name" value="EXOCYST COMPLEX COMPONENT 8"/>
    <property type="match status" value="1"/>
</dbReference>
<dbReference type="InterPro" id="IPR033961">
    <property type="entry name" value="Exo84"/>
</dbReference>
<feature type="coiled-coil region" evidence="9">
    <location>
        <begin position="518"/>
        <end position="579"/>
    </location>
</feature>
<feature type="compositionally biased region" description="Polar residues" evidence="10">
    <location>
        <begin position="1114"/>
        <end position="1134"/>
    </location>
</feature>
<organism evidence="14 15">
    <name type="scientific">Phytophthora citrophthora</name>
    <dbReference type="NCBI Taxonomy" id="4793"/>
    <lineage>
        <taxon>Eukaryota</taxon>
        <taxon>Sar</taxon>
        <taxon>Stramenopiles</taxon>
        <taxon>Oomycota</taxon>
        <taxon>Peronosporomycetes</taxon>
        <taxon>Peronosporales</taxon>
        <taxon>Peronosporaceae</taxon>
        <taxon>Phytophthora</taxon>
    </lineage>
</organism>
<comment type="subcellular location">
    <subcellularLocation>
        <location evidence="3">Cell projection</location>
        <location evidence="3">Growth cone</location>
    </subcellularLocation>
    <subcellularLocation>
        <location evidence="2">Cytoplasm</location>
        <location evidence="2">Perinuclear region</location>
    </subcellularLocation>
</comment>
<evidence type="ECO:0000256" key="1">
    <source>
        <dbReference type="ARBA" id="ARBA00002660"/>
    </source>
</evidence>
<evidence type="ECO:0000259" key="12">
    <source>
        <dbReference type="PROSITE" id="PS50031"/>
    </source>
</evidence>
<dbReference type="SMART" id="SM00054">
    <property type="entry name" value="EFh"/>
    <property type="match status" value="3"/>
</dbReference>
<proteinExistence type="inferred from homology"/>
<dbReference type="SMART" id="SM00233">
    <property type="entry name" value="PH"/>
    <property type="match status" value="1"/>
</dbReference>
<dbReference type="InterPro" id="IPR042561">
    <property type="entry name" value="Exo84_C_1"/>
</dbReference>
<feature type="region of interest" description="Disordered" evidence="10">
    <location>
        <begin position="717"/>
        <end position="916"/>
    </location>
</feature>
<dbReference type="Pfam" id="PF12763">
    <property type="entry name" value="EH"/>
    <property type="match status" value="2"/>
</dbReference>
<dbReference type="PROSITE" id="PS50031">
    <property type="entry name" value="EH"/>
    <property type="match status" value="2"/>
</dbReference>
<dbReference type="Pfam" id="PF08700">
    <property type="entry name" value="VPS51_Exo84_N"/>
    <property type="match status" value="1"/>
</dbReference>
<name>A0AAD9GTG8_9STRA</name>
<feature type="compositionally biased region" description="Low complexity" evidence="10">
    <location>
        <begin position="888"/>
        <end position="904"/>
    </location>
</feature>
<dbReference type="Gene3D" id="1.20.58.1210">
    <property type="entry name" value="Exo84p, N-terminal helical domain"/>
    <property type="match status" value="1"/>
</dbReference>
<feature type="compositionally biased region" description="Polar residues" evidence="10">
    <location>
        <begin position="842"/>
        <end position="855"/>
    </location>
</feature>
<feature type="compositionally biased region" description="Polar residues" evidence="10">
    <location>
        <begin position="1069"/>
        <end position="1093"/>
    </location>
</feature>
<dbReference type="EMBL" id="JASMQC010000005">
    <property type="protein sequence ID" value="KAK1944819.1"/>
    <property type="molecule type" value="Genomic_DNA"/>
</dbReference>
<dbReference type="PROSITE" id="PS50222">
    <property type="entry name" value="EF_HAND_2"/>
    <property type="match status" value="1"/>
</dbReference>
<dbReference type="Gene3D" id="2.30.29.30">
    <property type="entry name" value="Pleckstrin-homology domain (PH domain)/Phosphotyrosine-binding domain (PTB)"/>
    <property type="match status" value="1"/>
</dbReference>
<dbReference type="InterPro" id="IPR011993">
    <property type="entry name" value="PH-like_dom_sf"/>
</dbReference>
<dbReference type="InterPro" id="IPR032403">
    <property type="entry name" value="Exo84_C"/>
</dbReference>
<dbReference type="InterPro" id="IPR001849">
    <property type="entry name" value="PH_domain"/>
</dbReference>
<dbReference type="SUPFAM" id="SSF74788">
    <property type="entry name" value="Cullin repeat-like"/>
    <property type="match status" value="1"/>
</dbReference>
<keyword evidence="6" id="KW-0813">Transport</keyword>
<dbReference type="SUPFAM" id="SSF50729">
    <property type="entry name" value="PH domain-like"/>
    <property type="match status" value="1"/>
</dbReference>
<feature type="compositionally biased region" description="Low complexity" evidence="10">
    <location>
        <begin position="179"/>
        <end position="188"/>
    </location>
</feature>
<dbReference type="Gene3D" id="1.10.238.10">
    <property type="entry name" value="EF-hand"/>
    <property type="match status" value="2"/>
</dbReference>
<comment type="similarity">
    <text evidence="4">Belongs to the EXO84 family.</text>
</comment>
<evidence type="ECO:0000259" key="11">
    <source>
        <dbReference type="PROSITE" id="PS50003"/>
    </source>
</evidence>
<keyword evidence="9" id="KW-0175">Coiled coil</keyword>
<feature type="compositionally biased region" description="Polar residues" evidence="10">
    <location>
        <begin position="471"/>
        <end position="495"/>
    </location>
</feature>
<comment type="caution">
    <text evidence="14">The sequence shown here is derived from an EMBL/GenBank/DDBJ whole genome shotgun (WGS) entry which is preliminary data.</text>
</comment>
<feature type="region of interest" description="Disordered" evidence="10">
    <location>
        <begin position="165"/>
        <end position="193"/>
    </location>
</feature>
<dbReference type="SMART" id="SM00027">
    <property type="entry name" value="EH"/>
    <property type="match status" value="2"/>
</dbReference>
<feature type="compositionally biased region" description="Low complexity" evidence="10">
    <location>
        <begin position="989"/>
        <end position="1000"/>
    </location>
</feature>
<dbReference type="Pfam" id="PF00169">
    <property type="entry name" value="PH"/>
    <property type="match status" value="1"/>
</dbReference>
<feature type="compositionally biased region" description="Polar residues" evidence="10">
    <location>
        <begin position="868"/>
        <end position="887"/>
    </location>
</feature>
<dbReference type="InterPro" id="IPR000261">
    <property type="entry name" value="EH_dom"/>
</dbReference>